<dbReference type="Gene3D" id="1.10.1320.10">
    <property type="entry name" value="DNA-directed RNA polymerase, N-terminal domain"/>
    <property type="match status" value="1"/>
</dbReference>
<dbReference type="GO" id="GO:0006351">
    <property type="term" value="P:DNA-templated transcription"/>
    <property type="evidence" value="ECO:0007669"/>
    <property type="project" value="InterPro"/>
</dbReference>
<dbReference type="Pfam" id="PF14700">
    <property type="entry name" value="RPOL_N"/>
    <property type="match status" value="1"/>
</dbReference>
<dbReference type="RefSeq" id="WP_086047356.1">
    <property type="nucleotide sequence ID" value="NZ_CP017890.1"/>
</dbReference>
<dbReference type="InterPro" id="IPR043502">
    <property type="entry name" value="DNA/RNA_pol_sf"/>
</dbReference>
<gene>
    <name evidence="9" type="ORF">K05K4_39580</name>
</gene>
<dbReference type="Gene3D" id="1.10.150.20">
    <property type="entry name" value="5' to 3' exonuclease, C-terminal subdomain"/>
    <property type="match status" value="1"/>
</dbReference>
<evidence type="ECO:0000313" key="9">
    <source>
        <dbReference type="EMBL" id="ARP20682.1"/>
    </source>
</evidence>
<evidence type="ECO:0000256" key="5">
    <source>
        <dbReference type="ARBA" id="ARBA00022695"/>
    </source>
</evidence>
<dbReference type="PROSITE" id="PS00900">
    <property type="entry name" value="RNA_POL_PHAGE_1"/>
    <property type="match status" value="1"/>
</dbReference>
<dbReference type="PANTHER" id="PTHR10102:SF0">
    <property type="entry name" value="DNA-DIRECTED RNA POLYMERASE, MITOCHONDRIAL"/>
    <property type="match status" value="1"/>
</dbReference>
<dbReference type="SMART" id="SM01311">
    <property type="entry name" value="RPOL_N"/>
    <property type="match status" value="1"/>
</dbReference>
<dbReference type="EC" id="2.7.7.6" evidence="2"/>
<dbReference type="InterPro" id="IPR029262">
    <property type="entry name" value="RPOL_N"/>
</dbReference>
<evidence type="ECO:0000256" key="7">
    <source>
        <dbReference type="ARBA" id="ARBA00048552"/>
    </source>
</evidence>
<dbReference type="GO" id="GO:0003677">
    <property type="term" value="F:DNA binding"/>
    <property type="evidence" value="ECO:0007669"/>
    <property type="project" value="InterPro"/>
</dbReference>
<dbReference type="GO" id="GO:0000428">
    <property type="term" value="C:DNA-directed RNA polymerase complex"/>
    <property type="evidence" value="ECO:0007669"/>
    <property type="project" value="UniProtKB-KW"/>
</dbReference>
<protein>
    <recommendedName>
        <fullName evidence="2">DNA-directed RNA polymerase</fullName>
        <ecNumber evidence="2">2.7.7.6</ecNumber>
    </recommendedName>
</protein>
<keyword evidence="4" id="KW-0808">Transferase</keyword>
<keyword evidence="5" id="KW-0548">Nucleotidyltransferase</keyword>
<dbReference type="InterPro" id="IPR037159">
    <property type="entry name" value="RNA_POL_N_sf"/>
</dbReference>
<evidence type="ECO:0000256" key="2">
    <source>
        <dbReference type="ARBA" id="ARBA00012418"/>
    </source>
</evidence>
<dbReference type="InterPro" id="IPR046950">
    <property type="entry name" value="DNA-dir_Rpol_C_phage-type"/>
</dbReference>
<comment type="catalytic activity">
    <reaction evidence="7">
        <text>RNA(n) + a ribonucleoside 5'-triphosphate = RNA(n+1) + diphosphate</text>
        <dbReference type="Rhea" id="RHEA:21248"/>
        <dbReference type="Rhea" id="RHEA-COMP:14527"/>
        <dbReference type="Rhea" id="RHEA-COMP:17342"/>
        <dbReference type="ChEBI" id="CHEBI:33019"/>
        <dbReference type="ChEBI" id="CHEBI:61557"/>
        <dbReference type="ChEBI" id="CHEBI:140395"/>
        <dbReference type="EC" id="2.7.7.6"/>
    </reaction>
</comment>
<keyword evidence="6" id="KW-0804">Transcription</keyword>
<feature type="domain" description="DNA-directed RNA polymerase N-terminal" evidence="8">
    <location>
        <begin position="39"/>
        <end position="324"/>
    </location>
</feature>
<proteinExistence type="inferred from homology"/>
<dbReference type="AlphaFoldDB" id="A0A1W6UCF0"/>
<dbReference type="PANTHER" id="PTHR10102">
    <property type="entry name" value="DNA-DIRECTED RNA POLYMERASE, MITOCHONDRIAL"/>
    <property type="match status" value="1"/>
</dbReference>
<dbReference type="Pfam" id="PF00940">
    <property type="entry name" value="RNA_pol"/>
    <property type="match status" value="1"/>
</dbReference>
<evidence type="ECO:0000256" key="3">
    <source>
        <dbReference type="ARBA" id="ARBA00022478"/>
    </source>
</evidence>
<organism evidence="9">
    <name type="scientific">Vibrio alginolyticus</name>
    <dbReference type="NCBI Taxonomy" id="663"/>
    <lineage>
        <taxon>Bacteria</taxon>
        <taxon>Pseudomonadati</taxon>
        <taxon>Pseudomonadota</taxon>
        <taxon>Gammaproteobacteria</taxon>
        <taxon>Vibrionales</taxon>
        <taxon>Vibrionaceae</taxon>
        <taxon>Vibrio</taxon>
    </lineage>
</organism>
<dbReference type="InterPro" id="IPR002092">
    <property type="entry name" value="DNA-dir_Rpol_phage-type"/>
</dbReference>
<dbReference type="EMBL" id="CP017903">
    <property type="protein sequence ID" value="ARP20682.1"/>
    <property type="molecule type" value="Genomic_DNA"/>
</dbReference>
<accession>A0A1W6UCF0</accession>
<keyword evidence="3" id="KW-0240">DNA-directed RNA polymerase</keyword>
<sequence>MTYYKDTFQATAHEIRYERPEPEVLGIEFAEGFTREDYVEQIEREYEAREKAYAREMAKFHKAMNEGTEHETTLGKGLIGKNINTLAEAMRKIASESSRGRPTALKRFLTEVYSNYEQIAVHTLEGCVKGMTDVRPLTDVAIDIIIGIEDEMNFAILERLHGGIAKATQARMSTKRDIKHRRESLKWAVKYQAEMDWVRLSVEERVHYGHALIVLATTELGWFKAARRRDQSTGHNRDYLIAQDNFMWLLEEAQQELARLARPSYAPMVVPPRKWSPETVRRGAYITPASKPLSMIKTQNKAYLRELQTAGMEKVYDALNRIQETPVRINKTILNWLETFIEQQLPWAMDIDLPAMHKLDIKDYTPAKPEGLADDDYRVKEYQAACREFYVMEATERAKFSAMLSVLEMARGVAHKDRFFVPWQGDTRMRVYPVSKLNFQGADYVKALCQFADGVALGKHGMKWLMIHMANLMGVDKVTFEERVKWVEAHKEQIIALAKDPRDCRDFLMSADKPMQAIACATELAEAWSMKNAEEFVSYIPIALDGSCSGLQILGAALRCEKTGEHVNLIPAGRVADIYRVVSDIVTSEFKSMVEGCESKEDAEALATEKALEVYLEAHDGDASNFEKALELAKAHAIREDKEKGIEKEAGYITEMRKVYRSYTEAYAWLQFGIDRGTVKRNVMTYCYGSAQFGFKEQCMEDIIHPAYMEYKQKKNRGEDAVWHFHGNGSAAAALMAKHAYAAVKRTVLRAAQAMDWMQKAAYLIAQDNAPVRWTTPLGFPVLQEYRVTKEQVVNCITLGQRRQLHVRIDTLDYDKNKAKNSIAPNVVHSLDSCHLQSLVNMAYEKHGIKHFALIHDSFGTHAGNTEVFFKVIREAMVEMFENTDVFAELEQEFKLQCNPEKHDKFLTLPEYGNLDLHGIIESDFAFA</sequence>
<dbReference type="GO" id="GO:0003899">
    <property type="term" value="F:DNA-directed RNA polymerase activity"/>
    <property type="evidence" value="ECO:0007669"/>
    <property type="project" value="UniProtKB-EC"/>
</dbReference>
<evidence type="ECO:0000256" key="1">
    <source>
        <dbReference type="ARBA" id="ARBA00009493"/>
    </source>
</evidence>
<dbReference type="Gene3D" id="1.10.287.280">
    <property type="match status" value="1"/>
</dbReference>
<dbReference type="PROSITE" id="PS00489">
    <property type="entry name" value="RNA_POL_PHAGE_2"/>
    <property type="match status" value="1"/>
</dbReference>
<evidence type="ECO:0000256" key="4">
    <source>
        <dbReference type="ARBA" id="ARBA00022679"/>
    </source>
</evidence>
<name>A0A1W6UCF0_VIBAL</name>
<dbReference type="SUPFAM" id="SSF56672">
    <property type="entry name" value="DNA/RNA polymerases"/>
    <property type="match status" value="2"/>
</dbReference>
<evidence type="ECO:0000256" key="6">
    <source>
        <dbReference type="ARBA" id="ARBA00023163"/>
    </source>
</evidence>
<evidence type="ECO:0000259" key="8">
    <source>
        <dbReference type="SMART" id="SM01311"/>
    </source>
</evidence>
<reference evidence="9" key="1">
    <citation type="submission" date="2016-10" db="EMBL/GenBank/DDBJ databases">
        <title>The High Quality Genome of Vibrio alginolyticus K01M1.</title>
        <authorList>
            <person name="Wendling C."/>
            <person name="Chibani C.M."/>
            <person name="Hertel R."/>
            <person name="Sproer C."/>
            <person name="Bunk B."/>
            <person name="Overmann J."/>
            <person name="Roth O."/>
            <person name="Liesegang H."/>
        </authorList>
    </citation>
    <scope>NUCLEOTIDE SEQUENCE</scope>
    <source>
        <strain evidence="9">K05K4</strain>
    </source>
</reference>
<comment type="similarity">
    <text evidence="1">Belongs to the phage and mitochondrial RNA polymerase family.</text>
</comment>